<dbReference type="InterPro" id="IPR038573">
    <property type="entry name" value="BrnT_sf"/>
</dbReference>
<reference evidence="1" key="1">
    <citation type="submission" date="2020-02" db="EMBL/GenBank/DDBJ databases">
        <authorList>
            <person name="Meier V. D."/>
        </authorList>
    </citation>
    <scope>NUCLEOTIDE SEQUENCE</scope>
    <source>
        <strain evidence="1">AVDCRST_MAG87</strain>
    </source>
</reference>
<proteinExistence type="predicted"/>
<dbReference type="Gene3D" id="3.10.450.530">
    <property type="entry name" value="Ribonuclease toxin, BrnT, of type II toxin-antitoxin system"/>
    <property type="match status" value="1"/>
</dbReference>
<gene>
    <name evidence="1" type="ORF">AVDCRST_MAG87-2575</name>
</gene>
<dbReference type="EMBL" id="CADCWJ010000563">
    <property type="protein sequence ID" value="CAA9572657.1"/>
    <property type="molecule type" value="Genomic_DNA"/>
</dbReference>
<dbReference type="AlphaFoldDB" id="A0A6J4V9J8"/>
<protein>
    <recommendedName>
        <fullName evidence="2">BrnT family toxin</fullName>
    </recommendedName>
</protein>
<evidence type="ECO:0000313" key="1">
    <source>
        <dbReference type="EMBL" id="CAA9572657.1"/>
    </source>
</evidence>
<evidence type="ECO:0008006" key="2">
    <source>
        <dbReference type="Google" id="ProtNLM"/>
    </source>
</evidence>
<name>A0A6J4V9J8_9BACT</name>
<organism evidence="1">
    <name type="scientific">uncultured Thermomicrobiales bacterium</name>
    <dbReference type="NCBI Taxonomy" id="1645740"/>
    <lineage>
        <taxon>Bacteria</taxon>
        <taxon>Pseudomonadati</taxon>
        <taxon>Thermomicrobiota</taxon>
        <taxon>Thermomicrobia</taxon>
        <taxon>Thermomicrobiales</taxon>
        <taxon>environmental samples</taxon>
    </lineage>
</organism>
<accession>A0A6J4V9J8</accession>
<sequence>MIDEKLYTVIWTFRGSTIRLISARRARDAEERAYRDIHG</sequence>